<sequence length="70" mass="7994">MPSLTLPRSTGARRAPSLISRILRQREIARQRRALAELDDALLDDIGLTREAALTEAQRPSWDVPHHWLK</sequence>
<proteinExistence type="predicted"/>
<dbReference type="AlphaFoldDB" id="A0A1I3WID1"/>
<name>A0A1I3WID1_9RHOB</name>
<dbReference type="RefSeq" id="WP_090062337.1">
    <property type="nucleotide sequence ID" value="NZ_FORH01000008.1"/>
</dbReference>
<keyword evidence="3" id="KW-1185">Reference proteome</keyword>
<gene>
    <name evidence="2" type="ORF">SAMN04487991_3769</name>
</gene>
<evidence type="ECO:0000313" key="2">
    <source>
        <dbReference type="EMBL" id="SFK07255.1"/>
    </source>
</evidence>
<evidence type="ECO:0000259" key="1">
    <source>
        <dbReference type="Pfam" id="PF06568"/>
    </source>
</evidence>
<accession>A0A1I3WID1</accession>
<reference evidence="3" key="1">
    <citation type="submission" date="2016-10" db="EMBL/GenBank/DDBJ databases">
        <authorList>
            <person name="Varghese N."/>
            <person name="Submissions S."/>
        </authorList>
    </citation>
    <scope>NUCLEOTIDE SEQUENCE [LARGE SCALE GENOMIC DNA]</scope>
    <source>
        <strain evidence="3">DSM 26471</strain>
    </source>
</reference>
<organism evidence="2 3">
    <name type="scientific">Celeribacter neptunius</name>
    <dbReference type="NCBI Taxonomy" id="588602"/>
    <lineage>
        <taxon>Bacteria</taxon>
        <taxon>Pseudomonadati</taxon>
        <taxon>Pseudomonadota</taxon>
        <taxon>Alphaproteobacteria</taxon>
        <taxon>Rhodobacterales</taxon>
        <taxon>Roseobacteraceae</taxon>
        <taxon>Celeribacter</taxon>
    </lineage>
</organism>
<feature type="domain" description="YjiS-like" evidence="1">
    <location>
        <begin position="18"/>
        <end position="51"/>
    </location>
</feature>
<dbReference type="Proteomes" id="UP000199630">
    <property type="component" value="Unassembled WGS sequence"/>
</dbReference>
<dbReference type="InterPro" id="IPR009506">
    <property type="entry name" value="YjiS-like"/>
</dbReference>
<evidence type="ECO:0000313" key="3">
    <source>
        <dbReference type="Proteomes" id="UP000199630"/>
    </source>
</evidence>
<dbReference type="STRING" id="588602.SAMN04487991_3769"/>
<dbReference type="Pfam" id="PF06568">
    <property type="entry name" value="YjiS-like"/>
    <property type="match status" value="1"/>
</dbReference>
<dbReference type="EMBL" id="FORH01000008">
    <property type="protein sequence ID" value="SFK07255.1"/>
    <property type="molecule type" value="Genomic_DNA"/>
</dbReference>
<protein>
    <submittedName>
        <fullName evidence="2">Uncharacterized conserved protein YjiS, DUF1127 family</fullName>
    </submittedName>
</protein>